<protein>
    <submittedName>
        <fullName evidence="4">Aminotransferase</fullName>
    </submittedName>
</protein>
<dbReference type="RefSeq" id="WP_131173504.1">
    <property type="nucleotide sequence ID" value="NZ_QJUM01000005.1"/>
</dbReference>
<dbReference type="PIRSF" id="PIRSF000390">
    <property type="entry name" value="PLP_StrS"/>
    <property type="match status" value="1"/>
</dbReference>
<evidence type="ECO:0000256" key="1">
    <source>
        <dbReference type="ARBA" id="ARBA00022898"/>
    </source>
</evidence>
<keyword evidence="5" id="KW-1185">Reference proteome</keyword>
<evidence type="ECO:0000313" key="4">
    <source>
        <dbReference type="EMBL" id="TBV08267.1"/>
    </source>
</evidence>
<name>A0ABY1Z9I1_9GAMM</name>
<sequence length="373" mass="40560">MIPFLDLKAINTQYRDELIAACARVIDSGWYIAGNELAQFERGFANYCGTSYAVGVANGLDALILTLRAWKELGKLKEGDEVIVPANTYIASILAITENQLKPVLLEPNQESYNLCPLKITAAITPNTKAILAVHLYGQLAPMPEIMVLAEQHNLLVLEDAAQAHGASIAGRKAGNWGHAAAFSFYPGKNLGALGDAGAVTTNDAELGKAIRALGNYGSHKKYENLYQGVNSRLDEIQAAMLSVKLKHLDADTVRRKEIAIAYAQGIKNPAISQPISAASTMASLESHVFHLYVIRTQQRQKLQEHLSAAGIQTLIHYPTPPHQQPAYQEWNGQSYLLTETIHREVLSLPISPVMTDKDVSAVIHACNAFGAD</sequence>
<comment type="similarity">
    <text evidence="2 3">Belongs to the DegT/DnrJ/EryC1 family.</text>
</comment>
<dbReference type="SUPFAM" id="SSF53383">
    <property type="entry name" value="PLP-dependent transferases"/>
    <property type="match status" value="1"/>
</dbReference>
<keyword evidence="1 3" id="KW-0663">Pyridoxal phosphate</keyword>
<evidence type="ECO:0000256" key="3">
    <source>
        <dbReference type="RuleBase" id="RU004508"/>
    </source>
</evidence>
<organism evidence="4 5">
    <name type="scientific">Phytopseudomonas dryadis</name>
    <dbReference type="NCBI Taxonomy" id="2487520"/>
    <lineage>
        <taxon>Bacteria</taxon>
        <taxon>Pseudomonadati</taxon>
        <taxon>Pseudomonadota</taxon>
        <taxon>Gammaproteobacteria</taxon>
        <taxon>Pseudomonadales</taxon>
        <taxon>Pseudomonadaceae</taxon>
        <taxon>Phytopseudomonas</taxon>
    </lineage>
</organism>
<reference evidence="4 5" key="1">
    <citation type="submission" date="2018-06" db="EMBL/GenBank/DDBJ databases">
        <title>Three novel Pseudomonas species isolated from symptomatic oak.</title>
        <authorList>
            <person name="Bueno-Gonzalez V."/>
            <person name="Brady C."/>
        </authorList>
    </citation>
    <scope>NUCLEOTIDE SEQUENCE [LARGE SCALE GENOMIC DNA]</scope>
    <source>
        <strain evidence="4 5">P26B</strain>
    </source>
</reference>
<keyword evidence="4" id="KW-0032">Aminotransferase</keyword>
<comment type="caution">
    <text evidence="4">The sequence shown here is derived from an EMBL/GenBank/DDBJ whole genome shotgun (WGS) entry which is preliminary data.</text>
</comment>
<dbReference type="Gene3D" id="3.90.1150.10">
    <property type="entry name" value="Aspartate Aminotransferase, domain 1"/>
    <property type="match status" value="1"/>
</dbReference>
<evidence type="ECO:0000256" key="2">
    <source>
        <dbReference type="ARBA" id="ARBA00037999"/>
    </source>
</evidence>
<dbReference type="InterPro" id="IPR015424">
    <property type="entry name" value="PyrdxlP-dep_Trfase"/>
</dbReference>
<dbReference type="Proteomes" id="UP000291334">
    <property type="component" value="Unassembled WGS sequence"/>
</dbReference>
<gene>
    <name evidence="4" type="ORF">DNK34_05925</name>
</gene>
<dbReference type="InterPro" id="IPR015422">
    <property type="entry name" value="PyrdxlP-dep_Trfase_small"/>
</dbReference>
<dbReference type="GO" id="GO:0008483">
    <property type="term" value="F:transaminase activity"/>
    <property type="evidence" value="ECO:0007669"/>
    <property type="project" value="UniProtKB-KW"/>
</dbReference>
<dbReference type="Gene3D" id="3.40.640.10">
    <property type="entry name" value="Type I PLP-dependent aspartate aminotransferase-like (Major domain)"/>
    <property type="match status" value="1"/>
</dbReference>
<dbReference type="CDD" id="cd00616">
    <property type="entry name" value="AHBA_syn"/>
    <property type="match status" value="1"/>
</dbReference>
<dbReference type="Pfam" id="PF01041">
    <property type="entry name" value="DegT_DnrJ_EryC1"/>
    <property type="match status" value="1"/>
</dbReference>
<dbReference type="InterPro" id="IPR000653">
    <property type="entry name" value="DegT/StrS_aminotransferase"/>
</dbReference>
<dbReference type="PANTHER" id="PTHR30244">
    <property type="entry name" value="TRANSAMINASE"/>
    <property type="match status" value="1"/>
</dbReference>
<dbReference type="InterPro" id="IPR015421">
    <property type="entry name" value="PyrdxlP-dep_Trfase_major"/>
</dbReference>
<accession>A0ABY1Z9I1</accession>
<keyword evidence="4" id="KW-0808">Transferase</keyword>
<proteinExistence type="inferred from homology"/>
<evidence type="ECO:0000313" key="5">
    <source>
        <dbReference type="Proteomes" id="UP000291334"/>
    </source>
</evidence>
<dbReference type="EMBL" id="QJUM01000005">
    <property type="protein sequence ID" value="TBV08267.1"/>
    <property type="molecule type" value="Genomic_DNA"/>
</dbReference>
<dbReference type="PANTHER" id="PTHR30244:SF36">
    <property type="entry name" value="3-OXO-GLUCOSE-6-PHOSPHATE:GLUTAMATE AMINOTRANSFERASE"/>
    <property type="match status" value="1"/>
</dbReference>